<evidence type="ECO:0000313" key="3">
    <source>
        <dbReference type="Proteomes" id="UP000224634"/>
    </source>
</evidence>
<name>A0A2B7WQE3_POLH7</name>
<feature type="region of interest" description="Disordered" evidence="1">
    <location>
        <begin position="1"/>
        <end position="36"/>
    </location>
</feature>
<sequence length="93" mass="10490">MEAAQGRSKSGRITSDKNQLKREEPSANSFRRSRSPKVLHLSVNAVRMGRPEVVKPLLLMGVSMPLGRIIIAAPPRPWRVTSTPTTQRVKRRY</sequence>
<organism evidence="2 3">
    <name type="scientific">Polytolypa hystricis (strain UAMH7299)</name>
    <dbReference type="NCBI Taxonomy" id="1447883"/>
    <lineage>
        <taxon>Eukaryota</taxon>
        <taxon>Fungi</taxon>
        <taxon>Dikarya</taxon>
        <taxon>Ascomycota</taxon>
        <taxon>Pezizomycotina</taxon>
        <taxon>Eurotiomycetes</taxon>
        <taxon>Eurotiomycetidae</taxon>
        <taxon>Onygenales</taxon>
        <taxon>Onygenales incertae sedis</taxon>
        <taxon>Polytolypa</taxon>
    </lineage>
</organism>
<keyword evidence="3" id="KW-1185">Reference proteome</keyword>
<evidence type="ECO:0000313" key="2">
    <source>
        <dbReference type="EMBL" id="PGG98975.1"/>
    </source>
</evidence>
<accession>A0A2B7WQE3</accession>
<feature type="compositionally biased region" description="Basic and acidic residues" evidence="1">
    <location>
        <begin position="14"/>
        <end position="25"/>
    </location>
</feature>
<reference evidence="2 3" key="1">
    <citation type="submission" date="2017-10" db="EMBL/GenBank/DDBJ databases">
        <title>Comparative genomics in systemic dimorphic fungi from Ajellomycetaceae.</title>
        <authorList>
            <person name="Munoz J.F."/>
            <person name="Mcewen J.G."/>
            <person name="Clay O.K."/>
            <person name="Cuomo C.A."/>
        </authorList>
    </citation>
    <scope>NUCLEOTIDE SEQUENCE [LARGE SCALE GENOMIC DNA]</scope>
    <source>
        <strain evidence="2 3">UAMH7299</strain>
    </source>
</reference>
<dbReference type="Proteomes" id="UP000224634">
    <property type="component" value="Unassembled WGS sequence"/>
</dbReference>
<protein>
    <submittedName>
        <fullName evidence="2">Uncharacterized protein</fullName>
    </submittedName>
</protein>
<dbReference type="AlphaFoldDB" id="A0A2B7WQE3"/>
<comment type="caution">
    <text evidence="2">The sequence shown here is derived from an EMBL/GenBank/DDBJ whole genome shotgun (WGS) entry which is preliminary data.</text>
</comment>
<proteinExistence type="predicted"/>
<dbReference type="EMBL" id="PDNA01000280">
    <property type="protein sequence ID" value="PGG98975.1"/>
    <property type="molecule type" value="Genomic_DNA"/>
</dbReference>
<evidence type="ECO:0000256" key="1">
    <source>
        <dbReference type="SAM" id="MobiDB-lite"/>
    </source>
</evidence>
<gene>
    <name evidence="2" type="ORF">AJ80_09430</name>
</gene>